<dbReference type="InterPro" id="IPR036508">
    <property type="entry name" value="Chitin-bd_dom_sf"/>
</dbReference>
<dbReference type="InterPro" id="IPR002557">
    <property type="entry name" value="Chitin-bd_dom"/>
</dbReference>
<dbReference type="Pfam" id="PF01607">
    <property type="entry name" value="CBM_14"/>
    <property type="match status" value="1"/>
</dbReference>
<evidence type="ECO:0000313" key="3">
    <source>
        <dbReference type="EMBL" id="KAK7080292.1"/>
    </source>
</evidence>
<gene>
    <name evidence="3" type="ORF">SK128_012570</name>
</gene>
<dbReference type="SMART" id="SM00494">
    <property type="entry name" value="ChtBD2"/>
    <property type="match status" value="1"/>
</dbReference>
<dbReference type="GO" id="GO:0005576">
    <property type="term" value="C:extracellular region"/>
    <property type="evidence" value="ECO:0007669"/>
    <property type="project" value="InterPro"/>
</dbReference>
<keyword evidence="4" id="KW-1185">Reference proteome</keyword>
<feature type="non-terminal residue" evidence="3">
    <location>
        <position position="1"/>
    </location>
</feature>
<dbReference type="GO" id="GO:0008061">
    <property type="term" value="F:chitin binding"/>
    <property type="evidence" value="ECO:0007669"/>
    <property type="project" value="InterPro"/>
</dbReference>
<dbReference type="EMBL" id="JAXCGZ010006001">
    <property type="protein sequence ID" value="KAK7080292.1"/>
    <property type="molecule type" value="Genomic_DNA"/>
</dbReference>
<evidence type="ECO:0000313" key="4">
    <source>
        <dbReference type="Proteomes" id="UP001381693"/>
    </source>
</evidence>
<feature type="chain" id="PRO_5042867892" description="Chitin-binding type-2 domain-containing protein" evidence="1">
    <location>
        <begin position="22"/>
        <end position="318"/>
    </location>
</feature>
<proteinExistence type="predicted"/>
<dbReference type="PROSITE" id="PS50940">
    <property type="entry name" value="CHIT_BIND_II"/>
    <property type="match status" value="1"/>
</dbReference>
<evidence type="ECO:0000256" key="1">
    <source>
        <dbReference type="SAM" id="SignalP"/>
    </source>
</evidence>
<sequence length="318" mass="34868">KFHWAVAFLALAGVEIGGISWNDNLTILTPPPSLAIKSPYSSYGGQTEGMYGQATRETRSISMLSEHYGVPLVTDFMTPQSESSTFQSRNGLLPEDTNSSGFSNILSQETTAFDPLSSSTLASSFLDEVSTSSPSSPLNDFTNASSNTSPFNSASFSLTTIAEEPVSTSSLQTLTKNSLGYADTSISATEDPVVTTISSIFELNVTLSNITNSDFMSPSTRIPITLPYPTYTSVPRNLNFTCKNRLIGYYADPETECQVWHWCLPGGQHYTFVCPVQTLFNQAFLVCDWWYNVNCSAAGEFYEVNESLYKLPEEKDEN</sequence>
<organism evidence="3 4">
    <name type="scientific">Halocaridina rubra</name>
    <name type="common">Hawaiian red shrimp</name>
    <dbReference type="NCBI Taxonomy" id="373956"/>
    <lineage>
        <taxon>Eukaryota</taxon>
        <taxon>Metazoa</taxon>
        <taxon>Ecdysozoa</taxon>
        <taxon>Arthropoda</taxon>
        <taxon>Crustacea</taxon>
        <taxon>Multicrustacea</taxon>
        <taxon>Malacostraca</taxon>
        <taxon>Eumalacostraca</taxon>
        <taxon>Eucarida</taxon>
        <taxon>Decapoda</taxon>
        <taxon>Pleocyemata</taxon>
        <taxon>Caridea</taxon>
        <taxon>Atyoidea</taxon>
        <taxon>Atyidae</taxon>
        <taxon>Halocaridina</taxon>
    </lineage>
</organism>
<keyword evidence="1" id="KW-0732">Signal</keyword>
<comment type="caution">
    <text evidence="3">The sequence shown here is derived from an EMBL/GenBank/DDBJ whole genome shotgun (WGS) entry which is preliminary data.</text>
</comment>
<dbReference type="Proteomes" id="UP001381693">
    <property type="component" value="Unassembled WGS sequence"/>
</dbReference>
<dbReference type="SUPFAM" id="SSF57625">
    <property type="entry name" value="Invertebrate chitin-binding proteins"/>
    <property type="match status" value="1"/>
</dbReference>
<feature type="signal peptide" evidence="1">
    <location>
        <begin position="1"/>
        <end position="21"/>
    </location>
</feature>
<evidence type="ECO:0000259" key="2">
    <source>
        <dbReference type="PROSITE" id="PS50940"/>
    </source>
</evidence>
<accession>A0AAN8X9M6</accession>
<protein>
    <recommendedName>
        <fullName evidence="2">Chitin-binding type-2 domain-containing protein</fullName>
    </recommendedName>
</protein>
<dbReference type="PANTHER" id="PTHR22933">
    <property type="entry name" value="FI18007P1-RELATED"/>
    <property type="match status" value="1"/>
</dbReference>
<dbReference type="Gene3D" id="3.20.20.80">
    <property type="entry name" value="Glycosidases"/>
    <property type="match status" value="1"/>
</dbReference>
<dbReference type="PANTHER" id="PTHR22933:SF43">
    <property type="entry name" value="LP10131P"/>
    <property type="match status" value="1"/>
</dbReference>
<feature type="domain" description="Chitin-binding type-2" evidence="2">
    <location>
        <begin position="239"/>
        <end position="297"/>
    </location>
</feature>
<reference evidence="3 4" key="1">
    <citation type="submission" date="2023-11" db="EMBL/GenBank/DDBJ databases">
        <title>Halocaridina rubra genome assembly.</title>
        <authorList>
            <person name="Smith C."/>
        </authorList>
    </citation>
    <scope>NUCLEOTIDE SEQUENCE [LARGE SCALE GENOMIC DNA]</scope>
    <source>
        <strain evidence="3">EP-1</strain>
        <tissue evidence="3">Whole</tissue>
    </source>
</reference>
<feature type="non-terminal residue" evidence="3">
    <location>
        <position position="318"/>
    </location>
</feature>
<dbReference type="InterPro" id="IPR052976">
    <property type="entry name" value="Scoloptoxin-like"/>
</dbReference>
<dbReference type="AlphaFoldDB" id="A0AAN8X9M6"/>
<name>A0AAN8X9M6_HALRR</name>